<gene>
    <name evidence="2" type="ORF">KUTeg_012792</name>
</gene>
<dbReference type="InterPro" id="IPR036397">
    <property type="entry name" value="RNaseH_sf"/>
</dbReference>
<organism evidence="2 3">
    <name type="scientific">Tegillarca granosa</name>
    <name type="common">Malaysian cockle</name>
    <name type="synonym">Anadara granosa</name>
    <dbReference type="NCBI Taxonomy" id="220873"/>
    <lineage>
        <taxon>Eukaryota</taxon>
        <taxon>Metazoa</taxon>
        <taxon>Spiralia</taxon>
        <taxon>Lophotrochozoa</taxon>
        <taxon>Mollusca</taxon>
        <taxon>Bivalvia</taxon>
        <taxon>Autobranchia</taxon>
        <taxon>Pteriomorphia</taxon>
        <taxon>Arcoida</taxon>
        <taxon>Arcoidea</taxon>
        <taxon>Arcidae</taxon>
        <taxon>Tegillarca</taxon>
    </lineage>
</organism>
<reference evidence="2 3" key="1">
    <citation type="submission" date="2022-12" db="EMBL/GenBank/DDBJ databases">
        <title>Chromosome-level genome of Tegillarca granosa.</title>
        <authorList>
            <person name="Kim J."/>
        </authorList>
    </citation>
    <scope>NUCLEOTIDE SEQUENCE [LARGE SCALE GENOMIC DNA]</scope>
    <source>
        <strain evidence="2">Teg-2019</strain>
        <tissue evidence="2">Adductor muscle</tissue>
    </source>
</reference>
<evidence type="ECO:0000259" key="1">
    <source>
        <dbReference type="Pfam" id="PF03184"/>
    </source>
</evidence>
<dbReference type="InterPro" id="IPR004875">
    <property type="entry name" value="DDE_SF_endonuclease_dom"/>
</dbReference>
<accession>A0ABQ9F0L0</accession>
<dbReference type="EMBL" id="JARBDR010000640">
    <property type="protein sequence ID" value="KAJ8310927.1"/>
    <property type="molecule type" value="Genomic_DNA"/>
</dbReference>
<feature type="domain" description="DDE-1" evidence="1">
    <location>
        <begin position="8"/>
        <end position="136"/>
    </location>
</feature>
<proteinExistence type="predicted"/>
<evidence type="ECO:0000313" key="3">
    <source>
        <dbReference type="Proteomes" id="UP001217089"/>
    </source>
</evidence>
<dbReference type="Proteomes" id="UP001217089">
    <property type="component" value="Unassembled WGS sequence"/>
</dbReference>
<dbReference type="Pfam" id="PF03184">
    <property type="entry name" value="DDE_1"/>
    <property type="match status" value="1"/>
</dbReference>
<protein>
    <recommendedName>
        <fullName evidence="1">DDE-1 domain-containing protein</fullName>
    </recommendedName>
</protein>
<keyword evidence="3" id="KW-1185">Reference proteome</keyword>
<sequence length="190" mass="21453">MRQKQGGCLPPYFVFKGQGMRQELLDGCSEGTGGTVSESGWSNSDIFQHYLDIHFPTYIQKRDENQPILLLYDGHRSHLSIGLINWAKSHNIILFVLPAHTSHVLQPLDLGRFGPFQKKYNSECHKSIRQNPSSTTYNICSLACRSYIHALSPANLQSSFRKSGIYPYNPSAVDEINFKPSVAFKSSCQR</sequence>
<comment type="caution">
    <text evidence="2">The sequence shown here is derived from an EMBL/GenBank/DDBJ whole genome shotgun (WGS) entry which is preliminary data.</text>
</comment>
<evidence type="ECO:0000313" key="2">
    <source>
        <dbReference type="EMBL" id="KAJ8310927.1"/>
    </source>
</evidence>
<dbReference type="Gene3D" id="3.30.420.10">
    <property type="entry name" value="Ribonuclease H-like superfamily/Ribonuclease H"/>
    <property type="match status" value="1"/>
</dbReference>
<name>A0ABQ9F0L0_TEGGR</name>